<evidence type="ECO:0000313" key="1">
    <source>
        <dbReference type="EMBL" id="CAG8621631.1"/>
    </source>
</evidence>
<proteinExistence type="predicted"/>
<dbReference type="EMBL" id="CAJVPT010016805">
    <property type="protein sequence ID" value="CAG8621631.1"/>
    <property type="molecule type" value="Genomic_DNA"/>
</dbReference>
<comment type="caution">
    <text evidence="1">The sequence shown here is derived from an EMBL/GenBank/DDBJ whole genome shotgun (WGS) entry which is preliminary data.</text>
</comment>
<sequence length="168" mass="18829">MIEKTLSTFEGGGGGWPGKVSKKAKRAVGLEPALKSQFIRRPDRESSQGRHLQNTTFIWRTCMIVLFCAAFCCAGHPDRERDEIARLPSSSTSVCTQMLRKGEPAWAVVFPRALVPCSNDHPLFEICECARPTPWDDLPLANRLVLSIFAERTVTSEHNLSFSYEDED</sequence>
<keyword evidence="2" id="KW-1185">Reference proteome</keyword>
<name>A0ACA9MYH7_9GLOM</name>
<reference evidence="1" key="1">
    <citation type="submission" date="2021-06" db="EMBL/GenBank/DDBJ databases">
        <authorList>
            <person name="Kallberg Y."/>
            <person name="Tangrot J."/>
            <person name="Rosling A."/>
        </authorList>
    </citation>
    <scope>NUCLEOTIDE SEQUENCE</scope>
    <source>
        <strain evidence="1">CL356</strain>
    </source>
</reference>
<protein>
    <submittedName>
        <fullName evidence="1">1076_t:CDS:1</fullName>
    </submittedName>
</protein>
<accession>A0ACA9MYH7</accession>
<gene>
    <name evidence="1" type="ORF">ACOLOM_LOCUS7348</name>
</gene>
<evidence type="ECO:0000313" key="2">
    <source>
        <dbReference type="Proteomes" id="UP000789525"/>
    </source>
</evidence>
<organism evidence="1 2">
    <name type="scientific">Acaulospora colombiana</name>
    <dbReference type="NCBI Taxonomy" id="27376"/>
    <lineage>
        <taxon>Eukaryota</taxon>
        <taxon>Fungi</taxon>
        <taxon>Fungi incertae sedis</taxon>
        <taxon>Mucoromycota</taxon>
        <taxon>Glomeromycotina</taxon>
        <taxon>Glomeromycetes</taxon>
        <taxon>Diversisporales</taxon>
        <taxon>Acaulosporaceae</taxon>
        <taxon>Acaulospora</taxon>
    </lineage>
</organism>
<dbReference type="Proteomes" id="UP000789525">
    <property type="component" value="Unassembled WGS sequence"/>
</dbReference>